<reference evidence="8 9" key="1">
    <citation type="submission" date="2020-08" db="EMBL/GenBank/DDBJ databases">
        <title>Genomic Encyclopedia of Type Strains, Phase IV (KMG-IV): sequencing the most valuable type-strain genomes for metagenomic binning, comparative biology and taxonomic classification.</title>
        <authorList>
            <person name="Goeker M."/>
        </authorList>
    </citation>
    <scope>NUCLEOTIDE SEQUENCE [LARGE SCALE GENOMIC DNA]</scope>
    <source>
        <strain evidence="8 9">DSM 27026</strain>
    </source>
</reference>
<evidence type="ECO:0000256" key="4">
    <source>
        <dbReference type="ARBA" id="ARBA00022801"/>
    </source>
</evidence>
<proteinExistence type="predicted"/>
<accession>A0A840VA12</accession>
<dbReference type="RefSeq" id="WP_183265404.1">
    <property type="nucleotide sequence ID" value="NZ_JACHFJ010000002.1"/>
</dbReference>
<keyword evidence="3" id="KW-0479">Metal-binding</keyword>
<name>A0A840VA12_9PROT</name>
<keyword evidence="5" id="KW-0460">Magnesium</keyword>
<protein>
    <submittedName>
        <fullName evidence="8">8-oxo-dGTP pyrophosphatase MutT (NUDIX family)</fullName>
    </submittedName>
</protein>
<dbReference type="PROSITE" id="PS51462">
    <property type="entry name" value="NUDIX"/>
    <property type="match status" value="1"/>
</dbReference>
<dbReference type="SUPFAM" id="SSF55811">
    <property type="entry name" value="Nudix"/>
    <property type="match status" value="1"/>
</dbReference>
<dbReference type="PANTHER" id="PTHR12318:SF0">
    <property type="entry name" value="ACYL-COENZYME A DIPHOSPHATASE NUDT19"/>
    <property type="match status" value="1"/>
</dbReference>
<evidence type="ECO:0000259" key="7">
    <source>
        <dbReference type="PROSITE" id="PS51462"/>
    </source>
</evidence>
<comment type="caution">
    <text evidence="8">The sequence shown here is derived from an EMBL/GenBank/DDBJ whole genome shotgun (WGS) entry which is preliminary data.</text>
</comment>
<keyword evidence="9" id="KW-1185">Reference proteome</keyword>
<comment type="cofactor">
    <cofactor evidence="2">
        <name>Mg(2+)</name>
        <dbReference type="ChEBI" id="CHEBI:18420"/>
    </cofactor>
</comment>
<keyword evidence="6" id="KW-0464">Manganese</keyword>
<keyword evidence="4" id="KW-0378">Hydrolase</keyword>
<gene>
    <name evidence="8" type="ORF">HNP71_000622</name>
</gene>
<evidence type="ECO:0000256" key="2">
    <source>
        <dbReference type="ARBA" id="ARBA00001946"/>
    </source>
</evidence>
<dbReference type="PANTHER" id="PTHR12318">
    <property type="entry name" value="TESTOSTERONE-REGULATED PROTEIN RP2"/>
    <property type="match status" value="1"/>
</dbReference>
<dbReference type="InterPro" id="IPR015797">
    <property type="entry name" value="NUDIX_hydrolase-like_dom_sf"/>
</dbReference>
<organism evidence="8 9">
    <name type="scientific">Acidocella aromatica</name>
    <dbReference type="NCBI Taxonomy" id="1303579"/>
    <lineage>
        <taxon>Bacteria</taxon>
        <taxon>Pseudomonadati</taxon>
        <taxon>Pseudomonadota</taxon>
        <taxon>Alphaproteobacteria</taxon>
        <taxon>Acetobacterales</taxon>
        <taxon>Acidocellaceae</taxon>
        <taxon>Acidocella</taxon>
    </lineage>
</organism>
<evidence type="ECO:0000256" key="5">
    <source>
        <dbReference type="ARBA" id="ARBA00022842"/>
    </source>
</evidence>
<sequence>METPTHIPAATLVLFDESAPGPARHLMLQRTETMRFAAGMLVFPGGRVEVDDHAIAASPTLARNAPDEADDSAARVAAIRETLEETGIAVAIRPALLPANIPAWRAALKSGGAFSALLSKSGHSLDLALLTPFSRWYPKHLQHRLFDTRFYAARREGEAEAVHDADEAAHLLWLTAKTALDDAATGTHRLMFPTARNLERLAAHPSLAALQTHVAATPWRVITPEPLEIDGAAHLRIPEDAGYPVTLGRP</sequence>
<evidence type="ECO:0000313" key="9">
    <source>
        <dbReference type="Proteomes" id="UP000553706"/>
    </source>
</evidence>
<dbReference type="Proteomes" id="UP000553706">
    <property type="component" value="Unassembled WGS sequence"/>
</dbReference>
<dbReference type="GO" id="GO:0046872">
    <property type="term" value="F:metal ion binding"/>
    <property type="evidence" value="ECO:0007669"/>
    <property type="project" value="UniProtKB-KW"/>
</dbReference>
<feature type="domain" description="Nudix hydrolase" evidence="7">
    <location>
        <begin position="5"/>
        <end position="196"/>
    </location>
</feature>
<evidence type="ECO:0000256" key="6">
    <source>
        <dbReference type="ARBA" id="ARBA00023211"/>
    </source>
</evidence>
<evidence type="ECO:0000256" key="1">
    <source>
        <dbReference type="ARBA" id="ARBA00001936"/>
    </source>
</evidence>
<dbReference type="InterPro" id="IPR000086">
    <property type="entry name" value="NUDIX_hydrolase_dom"/>
</dbReference>
<evidence type="ECO:0000313" key="8">
    <source>
        <dbReference type="EMBL" id="MBB5372384.1"/>
    </source>
</evidence>
<dbReference type="AlphaFoldDB" id="A0A840VA12"/>
<dbReference type="GO" id="GO:0016818">
    <property type="term" value="F:hydrolase activity, acting on acid anhydrides, in phosphorus-containing anhydrides"/>
    <property type="evidence" value="ECO:0007669"/>
    <property type="project" value="InterPro"/>
</dbReference>
<dbReference type="Gene3D" id="3.90.79.10">
    <property type="entry name" value="Nucleoside Triphosphate Pyrophosphohydrolase"/>
    <property type="match status" value="1"/>
</dbReference>
<dbReference type="EMBL" id="JACHFJ010000002">
    <property type="protein sequence ID" value="MBB5372384.1"/>
    <property type="molecule type" value="Genomic_DNA"/>
</dbReference>
<dbReference type="CDD" id="cd18870">
    <property type="entry name" value="NUDIX_AcylCoAdiphos_Nudt19"/>
    <property type="match status" value="1"/>
</dbReference>
<evidence type="ECO:0000256" key="3">
    <source>
        <dbReference type="ARBA" id="ARBA00022723"/>
    </source>
</evidence>
<dbReference type="InterPro" id="IPR039121">
    <property type="entry name" value="NUDT19"/>
</dbReference>
<comment type="cofactor">
    <cofactor evidence="1">
        <name>Mn(2+)</name>
        <dbReference type="ChEBI" id="CHEBI:29035"/>
    </cofactor>
</comment>